<name>A0ABV2I4U8_9HYPH</name>
<sequence>MIGPTKIAGLFLNTGHGTLGWTISSGSARVIADLVSGHEPEIDATDLALSRYA</sequence>
<evidence type="ECO:0000313" key="1">
    <source>
        <dbReference type="EMBL" id="MET3597942.1"/>
    </source>
</evidence>
<organism evidence="1 2">
    <name type="scientific">Mesorhizobium shonense</name>
    <dbReference type="NCBI Taxonomy" id="1209948"/>
    <lineage>
        <taxon>Bacteria</taxon>
        <taxon>Pseudomonadati</taxon>
        <taxon>Pseudomonadota</taxon>
        <taxon>Alphaproteobacteria</taxon>
        <taxon>Hyphomicrobiales</taxon>
        <taxon>Phyllobacteriaceae</taxon>
        <taxon>Mesorhizobium</taxon>
    </lineage>
</organism>
<gene>
    <name evidence="1" type="ORF">ABID26_007369</name>
</gene>
<dbReference type="Gene3D" id="3.50.50.60">
    <property type="entry name" value="FAD/NAD(P)-binding domain"/>
    <property type="match status" value="1"/>
</dbReference>
<evidence type="ECO:0000313" key="2">
    <source>
        <dbReference type="Proteomes" id="UP001549036"/>
    </source>
</evidence>
<dbReference type="InterPro" id="IPR036188">
    <property type="entry name" value="FAD/NAD-bd_sf"/>
</dbReference>
<protein>
    <submittedName>
        <fullName evidence="1">Glycine/D-amino acid oxidase-like deaminating enzyme</fullName>
    </submittedName>
</protein>
<keyword evidence="2" id="KW-1185">Reference proteome</keyword>
<dbReference type="Proteomes" id="UP001549036">
    <property type="component" value="Unassembled WGS sequence"/>
</dbReference>
<dbReference type="EMBL" id="JBEPLM010000034">
    <property type="protein sequence ID" value="MET3597942.1"/>
    <property type="molecule type" value="Genomic_DNA"/>
</dbReference>
<reference evidence="1 2" key="1">
    <citation type="submission" date="2024-06" db="EMBL/GenBank/DDBJ databases">
        <title>Genomic Encyclopedia of Type Strains, Phase IV (KMG-IV): sequencing the most valuable type-strain genomes for metagenomic binning, comparative biology and taxonomic classification.</title>
        <authorList>
            <person name="Goeker M."/>
        </authorList>
    </citation>
    <scope>NUCLEOTIDE SEQUENCE [LARGE SCALE GENOMIC DNA]</scope>
    <source>
        <strain evidence="1 2">DSM 29846</strain>
    </source>
</reference>
<proteinExistence type="predicted"/>
<comment type="caution">
    <text evidence="1">The sequence shown here is derived from an EMBL/GenBank/DDBJ whole genome shotgun (WGS) entry which is preliminary data.</text>
</comment>
<accession>A0ABV2I4U8</accession>